<reference evidence="2 3" key="1">
    <citation type="journal article" date="2022" name="Int. J. Syst. Evol. Microbiol.">
        <title>Flavobacterium ammonificans sp. nov. and Flavobacterium ammoniigenes sp. nov., ammonifying bacteria isolated from surface river water.</title>
        <authorList>
            <person name="Watanabe K."/>
            <person name="Kitamura T."/>
            <person name="Ogata Y."/>
            <person name="Shindo C."/>
            <person name="Suda W."/>
        </authorList>
    </citation>
    <scope>NUCLEOTIDE SEQUENCE [LARGE SCALE GENOMIC DNA]</scope>
    <source>
        <strain evidence="2 3">GENT11</strain>
    </source>
</reference>
<dbReference type="InterPro" id="IPR050249">
    <property type="entry name" value="Pseudomonas-type_ThrB"/>
</dbReference>
<accession>A0ABM7UYK9</accession>
<feature type="domain" description="Aminoglycoside phosphotransferase" evidence="1">
    <location>
        <begin position="25"/>
        <end position="257"/>
    </location>
</feature>
<organism evidence="2 3">
    <name type="scientific">Flavobacterium ammonificans</name>
    <dbReference type="NCBI Taxonomy" id="1751056"/>
    <lineage>
        <taxon>Bacteria</taxon>
        <taxon>Pseudomonadati</taxon>
        <taxon>Bacteroidota</taxon>
        <taxon>Flavobacteriia</taxon>
        <taxon>Flavobacteriales</taxon>
        <taxon>Flavobacteriaceae</taxon>
        <taxon>Flavobacterium</taxon>
    </lineage>
</organism>
<evidence type="ECO:0000259" key="1">
    <source>
        <dbReference type="Pfam" id="PF01636"/>
    </source>
</evidence>
<dbReference type="RefSeq" id="WP_229331518.1">
    <property type="nucleotide sequence ID" value="NZ_AP025183.1"/>
</dbReference>
<dbReference type="EMBL" id="AP025183">
    <property type="protein sequence ID" value="BDB52625.1"/>
    <property type="molecule type" value="Genomic_DNA"/>
</dbReference>
<protein>
    <submittedName>
        <fullName evidence="2">Mucin desulfatase</fullName>
    </submittedName>
</protein>
<dbReference type="SUPFAM" id="SSF56112">
    <property type="entry name" value="Protein kinase-like (PK-like)"/>
    <property type="match status" value="1"/>
</dbReference>
<keyword evidence="3" id="KW-1185">Reference proteome</keyword>
<dbReference type="PANTHER" id="PTHR21064">
    <property type="entry name" value="AMINOGLYCOSIDE PHOSPHOTRANSFERASE DOMAIN-CONTAINING PROTEIN-RELATED"/>
    <property type="match status" value="1"/>
</dbReference>
<dbReference type="Gene3D" id="3.90.1200.10">
    <property type="match status" value="1"/>
</dbReference>
<dbReference type="PANTHER" id="PTHR21064:SF5">
    <property type="entry name" value="SLR1880 PROTEIN"/>
    <property type="match status" value="1"/>
</dbReference>
<dbReference type="Proteomes" id="UP001319865">
    <property type="component" value="Chromosome"/>
</dbReference>
<dbReference type="InterPro" id="IPR002575">
    <property type="entry name" value="Aminoglycoside_PTrfase"/>
</dbReference>
<gene>
    <name evidence="2" type="primary">nahK</name>
    <name evidence="2" type="ORF">GENT11_09370</name>
</gene>
<reference evidence="2 3" key="2">
    <citation type="journal article" date="2022" name="Microorganisms">
        <title>Complete Genome Sequences of Two Flavobacterium ammonificans Strains and a Flavobacterium ammoniigenes Strain of Ammonifying Bacterioplankton Isolated from Surface River Water.</title>
        <authorList>
            <person name="Suda W."/>
            <person name="Ogata Y."/>
            <person name="Shindo C."/>
            <person name="Watanabe K."/>
        </authorList>
    </citation>
    <scope>NUCLEOTIDE SEQUENCE [LARGE SCALE GENOMIC DNA]</scope>
    <source>
        <strain evidence="2 3">GENT11</strain>
    </source>
</reference>
<proteinExistence type="predicted"/>
<sequence>MEINPTLNKIISHFLPRAEAVVIFPITDGLINSTYSVEVVIETQRKKYILQKINTLVFQNSKAIQSNIVLVSRFLKSNNYPHPVLELCETSEGENEINFEGDSWRMMAQIENSYTINVIQNPEQAFAVGAFFGQFYTFLNGIELNPIQEVLPHFLDTKNRIDAFQLALQSANSDRLIKAQEQIEWMVKHQDLPQKWMQLQQQKELPIRLIHADPKISNVLFDSATNQPKAIIDWDTLMLGTILYDYGDMIRSYTNTKSEDDPDPEGVFNADVYHELTNGFLSEAGSFLTDIELQYLSYAPQVIVYIQALRFLTDYLNGDIYYQCNYPEQNLNRAKNQINLLQQILKI</sequence>
<evidence type="ECO:0000313" key="3">
    <source>
        <dbReference type="Proteomes" id="UP001319865"/>
    </source>
</evidence>
<dbReference type="Pfam" id="PF01636">
    <property type="entry name" value="APH"/>
    <property type="match status" value="1"/>
</dbReference>
<evidence type="ECO:0000313" key="2">
    <source>
        <dbReference type="EMBL" id="BDB52625.1"/>
    </source>
</evidence>
<dbReference type="InterPro" id="IPR011009">
    <property type="entry name" value="Kinase-like_dom_sf"/>
</dbReference>
<name>A0ABM7UYK9_9FLAO</name>